<comment type="pathway">
    <text evidence="5">Carbohydrate metabolism; hexose metabolism.</text>
</comment>
<dbReference type="InterPro" id="IPR018052">
    <property type="entry name" value="Ald1_epimerase_CS"/>
</dbReference>
<evidence type="ECO:0000256" key="14">
    <source>
        <dbReference type="ARBA" id="ARBA00032729"/>
    </source>
</evidence>
<dbReference type="InterPro" id="IPR014718">
    <property type="entry name" value="GH-type_carb-bd"/>
</dbReference>
<evidence type="ECO:0000256" key="11">
    <source>
        <dbReference type="ARBA" id="ARBA00022553"/>
    </source>
</evidence>
<evidence type="ECO:0000256" key="13">
    <source>
        <dbReference type="ARBA" id="ARBA00023277"/>
    </source>
</evidence>
<evidence type="ECO:0000256" key="3">
    <source>
        <dbReference type="ARBA" id="ARBA00004496"/>
    </source>
</evidence>
<keyword evidence="13" id="KW-0119">Carbohydrate metabolism</keyword>
<reference evidence="16" key="1">
    <citation type="submission" date="2025-08" db="UniProtKB">
        <authorList>
            <consortium name="Ensembl"/>
        </authorList>
    </citation>
    <scope>IDENTIFICATION</scope>
</reference>
<dbReference type="InterPro" id="IPR011013">
    <property type="entry name" value="Gal_mutarotase_sf_dom"/>
</dbReference>
<keyword evidence="11" id="KW-0597">Phosphoprotein</keyword>
<protein>
    <recommendedName>
        <fullName evidence="9">Galactose mutarotase</fullName>
        <ecNumber evidence="8">5.1.3.3</ecNumber>
    </recommendedName>
    <alternativeName>
        <fullName evidence="14">Aldose 1-epimerase</fullName>
    </alternativeName>
</protein>
<keyword evidence="10" id="KW-0963">Cytoplasm</keyword>
<comment type="similarity">
    <text evidence="6">Belongs to the aldose epimerase family.</text>
</comment>
<dbReference type="CDD" id="cd09019">
    <property type="entry name" value="galactose_mutarotase_like"/>
    <property type="match status" value="1"/>
</dbReference>
<evidence type="ECO:0000313" key="17">
    <source>
        <dbReference type="Proteomes" id="UP000694621"/>
    </source>
</evidence>
<evidence type="ECO:0000256" key="12">
    <source>
        <dbReference type="ARBA" id="ARBA00023235"/>
    </source>
</evidence>
<dbReference type="Gene3D" id="2.70.98.10">
    <property type="match status" value="1"/>
</dbReference>
<evidence type="ECO:0000256" key="9">
    <source>
        <dbReference type="ARBA" id="ARBA00021023"/>
    </source>
</evidence>
<comment type="subcellular location">
    <subcellularLocation>
        <location evidence="3">Cytoplasm</location>
    </subcellularLocation>
</comment>
<dbReference type="Proteomes" id="UP000694621">
    <property type="component" value="Unplaced"/>
</dbReference>
<evidence type="ECO:0000256" key="8">
    <source>
        <dbReference type="ARBA" id="ARBA00013185"/>
    </source>
</evidence>
<evidence type="ECO:0000256" key="4">
    <source>
        <dbReference type="ARBA" id="ARBA00004947"/>
    </source>
</evidence>
<accession>A0A8B9RK27</accession>
<dbReference type="InterPro" id="IPR008183">
    <property type="entry name" value="Aldose_1/G6P_1-epimerase"/>
</dbReference>
<dbReference type="GO" id="GO:0005737">
    <property type="term" value="C:cytoplasm"/>
    <property type="evidence" value="ECO:0007669"/>
    <property type="project" value="UniProtKB-SubCell"/>
</dbReference>
<dbReference type="PROSITE" id="PS00545">
    <property type="entry name" value="ALDOSE_1_EPIMERASE"/>
    <property type="match status" value="1"/>
</dbReference>
<gene>
    <name evidence="16" type="primary">galm</name>
</gene>
<evidence type="ECO:0000256" key="2">
    <source>
        <dbReference type="ARBA" id="ARBA00001712"/>
    </source>
</evidence>
<name>A0A8B9RK27_ASTMX</name>
<proteinExistence type="inferred from homology"/>
<dbReference type="InterPro" id="IPR047215">
    <property type="entry name" value="Galactose_mutarotase-like"/>
</dbReference>
<dbReference type="PANTHER" id="PTHR10091:SF0">
    <property type="entry name" value="GALACTOSE MUTAROTASE"/>
    <property type="match status" value="1"/>
</dbReference>
<dbReference type="Ensembl" id="ENSAMXT00005052466.1">
    <property type="protein sequence ID" value="ENSAMXP00005048361.1"/>
    <property type="gene ID" value="ENSAMXG00005022118.1"/>
</dbReference>
<keyword evidence="12" id="KW-0413">Isomerase</keyword>
<comment type="catalytic activity">
    <reaction evidence="2">
        <text>alpha-D-galactose = beta-D-galactose</text>
        <dbReference type="Rhea" id="RHEA:28675"/>
        <dbReference type="ChEBI" id="CHEBI:27667"/>
        <dbReference type="ChEBI" id="CHEBI:28061"/>
        <dbReference type="EC" id="5.1.3.3"/>
    </reaction>
    <physiologicalReaction direction="right-to-left" evidence="2">
        <dbReference type="Rhea" id="RHEA:28677"/>
    </physiologicalReaction>
</comment>
<evidence type="ECO:0000256" key="10">
    <source>
        <dbReference type="ARBA" id="ARBA00022490"/>
    </source>
</evidence>
<comment type="pathway">
    <text evidence="4">Carbohydrate metabolism; galactose metabolism.</text>
</comment>
<dbReference type="GO" id="GO:0004034">
    <property type="term" value="F:aldose 1-epimerase activity"/>
    <property type="evidence" value="ECO:0007669"/>
    <property type="project" value="UniProtKB-EC"/>
</dbReference>
<dbReference type="UniPathway" id="UPA00214"/>
<dbReference type="GO" id="GO:0033499">
    <property type="term" value="P:galactose catabolic process via UDP-galactose, Leloir pathway"/>
    <property type="evidence" value="ECO:0007669"/>
    <property type="project" value="TreeGrafter"/>
</dbReference>
<dbReference type="SUPFAM" id="SSF74650">
    <property type="entry name" value="Galactose mutarotase-like"/>
    <property type="match status" value="1"/>
</dbReference>
<dbReference type="GO" id="GO:0006006">
    <property type="term" value="P:glucose metabolic process"/>
    <property type="evidence" value="ECO:0007669"/>
    <property type="project" value="TreeGrafter"/>
</dbReference>
<organism evidence="16 17">
    <name type="scientific">Astyanax mexicanus</name>
    <name type="common">Blind cave fish</name>
    <name type="synonym">Astyanax fasciatus mexicanus</name>
    <dbReference type="NCBI Taxonomy" id="7994"/>
    <lineage>
        <taxon>Eukaryota</taxon>
        <taxon>Metazoa</taxon>
        <taxon>Chordata</taxon>
        <taxon>Craniata</taxon>
        <taxon>Vertebrata</taxon>
        <taxon>Euteleostomi</taxon>
        <taxon>Actinopterygii</taxon>
        <taxon>Neopterygii</taxon>
        <taxon>Teleostei</taxon>
        <taxon>Ostariophysi</taxon>
        <taxon>Characiformes</taxon>
        <taxon>Characoidei</taxon>
        <taxon>Acestrorhamphidae</taxon>
        <taxon>Acestrorhamphinae</taxon>
        <taxon>Astyanax</taxon>
    </lineage>
</organism>
<comment type="catalytic activity">
    <reaction evidence="1">
        <text>alpha-D-glucose = beta-D-glucose</text>
        <dbReference type="Rhea" id="RHEA:10264"/>
        <dbReference type="ChEBI" id="CHEBI:15903"/>
        <dbReference type="ChEBI" id="CHEBI:17925"/>
        <dbReference type="EC" id="5.1.3.3"/>
    </reaction>
</comment>
<dbReference type="FunFam" id="2.70.98.10:FF:000003">
    <property type="entry name" value="Aldose 1-epimerase"/>
    <property type="match status" value="1"/>
</dbReference>
<sequence length="435" mass="47641">MCEVKREAVSVGSEQRCVERWTLCSKSLSVEILSIGAVITSINTPDRSGHSADIVLGFAELESYLTNPRYFGAVVGRVANRIAKGQFEIEGKVYKLAINNGPNALHGGLRGFDKAVWTCEAVDNGVKLSHSSPDGDEGYPGNLKVSVTYTLNENTLSVLYCAQTDKTTPVNLTNHSYFNLAGQGTPDIYDHEVTISAEAYLPVDDTMIPTGEIKPVENSLFDLCKPVLLGSRLKELPGPGFDHNFCLWFPGQPKQEKKCARVVHPGTGRVLEVSTTQPGVQFYTSNFLDGSFKGKGGASYPKHSAFCLETQNWPNAVNQPQFPDVLLRPGEEYNHTTHFTFSVFFTDVPLRNESLPDRALELPSLPTHRGTVQWMVIIMTGVGWLKLSVQQASAAEFTSAFNAEGLQTYPKGSAACFSLHDTLQTSWDTILVPIS</sequence>
<comment type="subunit">
    <text evidence="7">Monomer.</text>
</comment>
<evidence type="ECO:0000256" key="1">
    <source>
        <dbReference type="ARBA" id="ARBA00001614"/>
    </source>
</evidence>
<comment type="function">
    <text evidence="15">Mutarotase that catalyzes the interconversion of beta-D-galactose and alpha-D-galactose during galactose metabolism. Beta-D-galactose is metabolized in the liver into glucose 1-phosphate, the primary metabolic fuel, by the action of four enzymes that constitute the Leloir pathway: GALM, GALK1 (galactokinase), GALT (galactose-1-phosphate uridylyltransferase) and GALE (UDP-galactose-4'-epimerase). Involved in the maintenance of the equilibrium between the beta- and alpha-anomers of galactose, therefore ensuring a sufficient supply of the alpha-anomer for GALK1. Also active on D-glucose although shows a preference for galactose over glucose.</text>
</comment>
<dbReference type="NCBIfam" id="NF008277">
    <property type="entry name" value="PRK11055.1"/>
    <property type="match status" value="1"/>
</dbReference>
<evidence type="ECO:0000256" key="7">
    <source>
        <dbReference type="ARBA" id="ARBA00011245"/>
    </source>
</evidence>
<dbReference type="AlphaFoldDB" id="A0A8B9RK27"/>
<dbReference type="PANTHER" id="PTHR10091">
    <property type="entry name" value="ALDOSE-1-EPIMERASE"/>
    <property type="match status" value="1"/>
</dbReference>
<evidence type="ECO:0000256" key="6">
    <source>
        <dbReference type="ARBA" id="ARBA00006206"/>
    </source>
</evidence>
<evidence type="ECO:0000256" key="15">
    <source>
        <dbReference type="ARBA" id="ARBA00045743"/>
    </source>
</evidence>
<dbReference type="Pfam" id="PF01263">
    <property type="entry name" value="Aldose_epim"/>
    <property type="match status" value="1"/>
</dbReference>
<dbReference type="EC" id="5.1.3.3" evidence="8"/>
<evidence type="ECO:0000313" key="16">
    <source>
        <dbReference type="Ensembl" id="ENSAMXP00005048361.1"/>
    </source>
</evidence>
<evidence type="ECO:0000256" key="5">
    <source>
        <dbReference type="ARBA" id="ARBA00005028"/>
    </source>
</evidence>
<dbReference type="GO" id="GO:0030246">
    <property type="term" value="F:carbohydrate binding"/>
    <property type="evidence" value="ECO:0007669"/>
    <property type="project" value="InterPro"/>
</dbReference>